<gene>
    <name evidence="2" type="ORF">COV00_01660</name>
</gene>
<evidence type="ECO:0000313" key="3">
    <source>
        <dbReference type="Proteomes" id="UP000230603"/>
    </source>
</evidence>
<sequence>QGHTEFALNHKVKVLGLRPNQNYEYQLRWIDEDANLSESGMYSTHTTAEPLVQDLTVSEIRQTTAIVSFKVTSAAKATLRYGRSLPYDTQISLGTDYGVSFAYKLENLESGKEYHLSVKAEDQDGLEFFSSDYIFSTLPYPSISNLRLEPLPERPSTSYKLTWTTNVKTSSVVTYTQAGGASKQVSSADMVTSHEMEIVDLADNATYTIVASGRDEYGNEARSD</sequence>
<dbReference type="PROSITE" id="PS50853">
    <property type="entry name" value="FN3"/>
    <property type="match status" value="1"/>
</dbReference>
<reference evidence="3" key="1">
    <citation type="submission" date="2017-09" db="EMBL/GenBank/DDBJ databases">
        <title>Depth-based differentiation of microbial function through sediment-hosted aquifers and enrichment of novel symbionts in the deep terrestrial subsurface.</title>
        <authorList>
            <person name="Probst A.J."/>
            <person name="Ladd B."/>
            <person name="Jarett J.K."/>
            <person name="Geller-Mcgrath D.E."/>
            <person name="Sieber C.M.K."/>
            <person name="Emerson J.B."/>
            <person name="Anantharaman K."/>
            <person name="Thomas B.C."/>
            <person name="Malmstrom R."/>
            <person name="Stieglmeier M."/>
            <person name="Klingl A."/>
            <person name="Woyke T."/>
            <person name="Ryan C.M."/>
            <person name="Banfield J.F."/>
        </authorList>
    </citation>
    <scope>NUCLEOTIDE SEQUENCE [LARGE SCALE GENOMIC DNA]</scope>
</reference>
<dbReference type="Proteomes" id="UP000230603">
    <property type="component" value="Unassembled WGS sequence"/>
</dbReference>
<dbReference type="AlphaFoldDB" id="A0A2M8L923"/>
<accession>A0A2M8L923</accession>
<evidence type="ECO:0000259" key="1">
    <source>
        <dbReference type="PROSITE" id="PS50853"/>
    </source>
</evidence>
<protein>
    <recommendedName>
        <fullName evidence="1">Fibronectin type-III domain-containing protein</fullName>
    </recommendedName>
</protein>
<comment type="caution">
    <text evidence="2">The sequence shown here is derived from an EMBL/GenBank/DDBJ whole genome shotgun (WGS) entry which is preliminary data.</text>
</comment>
<name>A0A2M8L923_9BACT</name>
<dbReference type="CDD" id="cd00063">
    <property type="entry name" value="FN3"/>
    <property type="match status" value="1"/>
</dbReference>
<dbReference type="SMART" id="SM00060">
    <property type="entry name" value="FN3"/>
    <property type="match status" value="2"/>
</dbReference>
<dbReference type="InterPro" id="IPR003961">
    <property type="entry name" value="FN3_dom"/>
</dbReference>
<feature type="non-terminal residue" evidence="2">
    <location>
        <position position="1"/>
    </location>
</feature>
<proteinExistence type="predicted"/>
<evidence type="ECO:0000313" key="2">
    <source>
        <dbReference type="EMBL" id="PJE73101.1"/>
    </source>
</evidence>
<feature type="domain" description="Fibronectin type-III" evidence="1">
    <location>
        <begin position="51"/>
        <end position="140"/>
    </location>
</feature>
<dbReference type="SUPFAM" id="SSF49265">
    <property type="entry name" value="Fibronectin type III"/>
    <property type="match status" value="1"/>
</dbReference>
<feature type="non-terminal residue" evidence="2">
    <location>
        <position position="224"/>
    </location>
</feature>
<organism evidence="2 3">
    <name type="scientific">Candidatus Tagabacteria bacterium CG10_big_fil_rev_8_21_14_0_10_40_13</name>
    <dbReference type="NCBI Taxonomy" id="1975022"/>
    <lineage>
        <taxon>Bacteria</taxon>
        <taxon>Candidatus Tagaibacteriota</taxon>
    </lineage>
</organism>
<dbReference type="EMBL" id="PFEP01000026">
    <property type="protein sequence ID" value="PJE73101.1"/>
    <property type="molecule type" value="Genomic_DNA"/>
</dbReference>
<dbReference type="InterPro" id="IPR036116">
    <property type="entry name" value="FN3_sf"/>
</dbReference>